<feature type="transmembrane region" description="Helical" evidence="1">
    <location>
        <begin position="12"/>
        <end position="34"/>
    </location>
</feature>
<dbReference type="Proteomes" id="UP000798488">
    <property type="component" value="Unassembled WGS sequence"/>
</dbReference>
<evidence type="ECO:0000313" key="3">
    <source>
        <dbReference type="EMBL" id="KAF1086360.1"/>
    </source>
</evidence>
<gene>
    <name evidence="3" type="ORF">SPSYN_00078</name>
</gene>
<proteinExistence type="predicted"/>
<dbReference type="RefSeq" id="WP_161820528.1">
    <property type="nucleotide sequence ID" value="NZ_LSRS01000001.1"/>
</dbReference>
<dbReference type="OrthoDB" id="2606558at2"/>
<dbReference type="AlphaFoldDB" id="A0A9D2WSL1"/>
<dbReference type="InterPro" id="IPR002048">
    <property type="entry name" value="EF_hand_dom"/>
</dbReference>
<reference evidence="3" key="1">
    <citation type="submission" date="2016-02" db="EMBL/GenBank/DDBJ databases">
        <title>Draft Genome Sequence of Sporotomaculum syntrophicum Strain FB, a Syntrophic Benzoate Degrader.</title>
        <authorList>
            <person name="Nobu M.K."/>
            <person name="Narihiro T."/>
            <person name="Qiu Y.-L."/>
            <person name="Ohashi A."/>
            <person name="Liu W.-T."/>
            <person name="Yuji S."/>
        </authorList>
    </citation>
    <scope>NUCLEOTIDE SEQUENCE</scope>
    <source>
        <strain evidence="3">FB</strain>
    </source>
</reference>
<name>A0A9D2WSL1_9FIRM</name>
<keyword evidence="1" id="KW-1133">Transmembrane helix</keyword>
<organism evidence="3 4">
    <name type="scientific">Sporotomaculum syntrophicum</name>
    <dbReference type="NCBI Taxonomy" id="182264"/>
    <lineage>
        <taxon>Bacteria</taxon>
        <taxon>Bacillati</taxon>
        <taxon>Bacillota</taxon>
        <taxon>Clostridia</taxon>
        <taxon>Eubacteriales</taxon>
        <taxon>Desulfallaceae</taxon>
        <taxon>Sporotomaculum</taxon>
    </lineage>
</organism>
<evidence type="ECO:0000313" key="4">
    <source>
        <dbReference type="Proteomes" id="UP000798488"/>
    </source>
</evidence>
<dbReference type="PROSITE" id="PS50222">
    <property type="entry name" value="EF_HAND_2"/>
    <property type="match status" value="1"/>
</dbReference>
<feature type="domain" description="EF-hand" evidence="2">
    <location>
        <begin position="165"/>
        <end position="200"/>
    </location>
</feature>
<dbReference type="GO" id="GO:0005509">
    <property type="term" value="F:calcium ion binding"/>
    <property type="evidence" value="ECO:0007669"/>
    <property type="project" value="InterPro"/>
</dbReference>
<feature type="transmembrane region" description="Helical" evidence="1">
    <location>
        <begin position="40"/>
        <end position="61"/>
    </location>
</feature>
<protein>
    <recommendedName>
        <fullName evidence="2">EF-hand domain-containing protein</fullName>
    </recommendedName>
</protein>
<keyword evidence="1" id="KW-0472">Membrane</keyword>
<sequence>MKYKVGLCNKKLIKEFFLIISAASVLISFFAVVIDVPDRYKISVAVMMICAMAVFYIGLLIRANIMSDVKLQINNSVMEIRFGDIFAEPEWKVICFNEYFDTQVDNVIISENSLNGKYIKEHVDDISGLDRRLERDNHLMKRVVGNNPDRDHGNKTKYKLGTIFKDGDYLLTAFTKFDNDNRAFISMQEYIDFLMNFWNEVDIVYSGKSVAVPLMGSGITRFKDYNINEQELLELIIWSFKVSRVKFVYPSRVSVILHTSVKDKINLYDLKY</sequence>
<keyword evidence="4" id="KW-1185">Reference proteome</keyword>
<dbReference type="EMBL" id="LSRS01000001">
    <property type="protein sequence ID" value="KAF1086360.1"/>
    <property type="molecule type" value="Genomic_DNA"/>
</dbReference>
<evidence type="ECO:0000256" key="1">
    <source>
        <dbReference type="SAM" id="Phobius"/>
    </source>
</evidence>
<dbReference type="InterPro" id="IPR045535">
    <property type="entry name" value="ThsA_Macro"/>
</dbReference>
<evidence type="ECO:0000259" key="2">
    <source>
        <dbReference type="PROSITE" id="PS50222"/>
    </source>
</evidence>
<keyword evidence="1" id="KW-0812">Transmembrane</keyword>
<comment type="caution">
    <text evidence="3">The sequence shown here is derived from an EMBL/GenBank/DDBJ whole genome shotgun (WGS) entry which is preliminary data.</text>
</comment>
<dbReference type="Pfam" id="PF20016">
    <property type="entry name" value="ThsA_Macro"/>
    <property type="match status" value="1"/>
</dbReference>
<accession>A0A9D2WSL1</accession>